<proteinExistence type="predicted"/>
<accession>A0A9X2DZN5</accession>
<dbReference type="AlphaFoldDB" id="A0A9X2DZN5"/>
<keyword evidence="3" id="KW-1185">Reference proteome</keyword>
<evidence type="ECO:0000313" key="2">
    <source>
        <dbReference type="EMBL" id="MCM6762693.1"/>
    </source>
</evidence>
<feature type="transmembrane region" description="Helical" evidence="1">
    <location>
        <begin position="230"/>
        <end position="249"/>
    </location>
</feature>
<gene>
    <name evidence="2" type="ORF">NB037_09725</name>
</gene>
<dbReference type="Proteomes" id="UP001155240">
    <property type="component" value="Unassembled WGS sequence"/>
</dbReference>
<evidence type="ECO:0000313" key="3">
    <source>
        <dbReference type="Proteomes" id="UP001155240"/>
    </source>
</evidence>
<protein>
    <submittedName>
        <fullName evidence="2">Uncharacterized protein</fullName>
    </submittedName>
</protein>
<dbReference type="RefSeq" id="WP_251945457.1">
    <property type="nucleotide sequence ID" value="NZ_JAMRYM010000035.1"/>
</dbReference>
<evidence type="ECO:0000256" key="1">
    <source>
        <dbReference type="SAM" id="Phobius"/>
    </source>
</evidence>
<comment type="caution">
    <text evidence="2">The sequence shown here is derived from an EMBL/GenBank/DDBJ whole genome shotgun (WGS) entry which is preliminary data.</text>
</comment>
<keyword evidence="1" id="KW-0472">Membrane</keyword>
<dbReference type="EMBL" id="JAMRYM010000035">
    <property type="protein sequence ID" value="MCM6762693.1"/>
    <property type="molecule type" value="Genomic_DNA"/>
</dbReference>
<name>A0A9X2DZN5_9MICO</name>
<organism evidence="2 3">
    <name type="scientific">Rathayibacter rubneri</name>
    <dbReference type="NCBI Taxonomy" id="2950106"/>
    <lineage>
        <taxon>Bacteria</taxon>
        <taxon>Bacillati</taxon>
        <taxon>Actinomycetota</taxon>
        <taxon>Actinomycetes</taxon>
        <taxon>Micrococcales</taxon>
        <taxon>Microbacteriaceae</taxon>
        <taxon>Rathayibacter</taxon>
    </lineage>
</organism>
<keyword evidence="1" id="KW-0812">Transmembrane</keyword>
<reference evidence="2" key="1">
    <citation type="submission" date="2022-06" db="EMBL/GenBank/DDBJ databases">
        <title>Whole genome shotgun sequencing (WGS) of Rathayibacter sp. ZW T2_19, isolated from stored onions (Allium cepa).</title>
        <authorList>
            <person name="Stoll D.A."/>
            <person name="Huch M."/>
        </authorList>
    </citation>
    <scope>NUCLEOTIDE SEQUENCE</scope>
    <source>
        <strain evidence="2">ZW T2_19</strain>
    </source>
</reference>
<keyword evidence="1" id="KW-1133">Transmembrane helix</keyword>
<sequence>MQVTNSTAEAQEVRLYSGSASIVDGAFSGGASGSTNELAQWTRISPAELQLGPGAEEVVLVTVDVPQDAPEGEQYAAVWAEIRSTTTEETITTASRAGIRMYVSVAPGNGPAADFALDALTAGRTQDGRAIVTVDVRNSGGRALDLTGELHLKEGPSGLSAGPFSTEEVTTLAPGEDGRLVVQLGPDIPAGPWQAEVTATSGLLERTVAATLSFPDEGESQAVTPSGPPWIAFVAVVALLLAGALVLVLRSRRRTTHGGRRGPSPA</sequence>